<feature type="transmembrane region" description="Helical" evidence="1">
    <location>
        <begin position="12"/>
        <end position="34"/>
    </location>
</feature>
<sequence>MFKILESIPKALAWLQIAAAPLVIGGIAGFFIYAYRTDTVGLIVAILTTFVGLVLGILWANSVAKKRGVVEQMARIIANPELDSQEGLHS</sequence>
<dbReference type="OrthoDB" id="1263284at2"/>
<dbReference type="RefSeq" id="WP_066406274.1">
    <property type="nucleotide sequence ID" value="NZ_CP011390.1"/>
</dbReference>
<evidence type="ECO:0000313" key="3">
    <source>
        <dbReference type="Proteomes" id="UP000077177"/>
    </source>
</evidence>
<feature type="transmembrane region" description="Helical" evidence="1">
    <location>
        <begin position="40"/>
        <end position="60"/>
    </location>
</feature>
<keyword evidence="1" id="KW-1133">Transmembrane helix</keyword>
<keyword evidence="3" id="KW-1185">Reference proteome</keyword>
<dbReference type="KEGG" id="fla:SY85_18040"/>
<evidence type="ECO:0000256" key="1">
    <source>
        <dbReference type="SAM" id="Phobius"/>
    </source>
</evidence>
<protein>
    <submittedName>
        <fullName evidence="2">Uncharacterized protein</fullName>
    </submittedName>
</protein>
<proteinExistence type="predicted"/>
<dbReference type="EMBL" id="CP011390">
    <property type="protein sequence ID" value="ANE52112.1"/>
    <property type="molecule type" value="Genomic_DNA"/>
</dbReference>
<keyword evidence="1" id="KW-0812">Transmembrane</keyword>
<dbReference type="Proteomes" id="UP000077177">
    <property type="component" value="Chromosome"/>
</dbReference>
<dbReference type="STRING" id="1492898.SY85_18040"/>
<name>A0A172TYP5_9BACT</name>
<reference evidence="2 3" key="2">
    <citation type="journal article" date="2016" name="Int. J. Syst. Evol. Microbiol.">
        <title>Flavisolibacter tropicus sp. nov., isolated from tropical soil.</title>
        <authorList>
            <person name="Lee J.J."/>
            <person name="Kang M.S."/>
            <person name="Kim G.S."/>
            <person name="Lee C.S."/>
            <person name="Lim S."/>
            <person name="Lee J."/>
            <person name="Roh S.H."/>
            <person name="Kang H."/>
            <person name="Ha J.M."/>
            <person name="Bae S."/>
            <person name="Jung H.Y."/>
            <person name="Kim M.K."/>
        </authorList>
    </citation>
    <scope>NUCLEOTIDE SEQUENCE [LARGE SCALE GENOMIC DNA]</scope>
    <source>
        <strain evidence="2 3">LCS9</strain>
    </source>
</reference>
<evidence type="ECO:0000313" key="2">
    <source>
        <dbReference type="EMBL" id="ANE52112.1"/>
    </source>
</evidence>
<dbReference type="AlphaFoldDB" id="A0A172TYP5"/>
<reference evidence="3" key="1">
    <citation type="submission" date="2015-01" db="EMBL/GenBank/DDBJ databases">
        <title>Flavisolibacter sp./LCS9/ whole genome sequencing.</title>
        <authorList>
            <person name="Kim M.K."/>
            <person name="Srinivasan S."/>
            <person name="Lee J.-J."/>
        </authorList>
    </citation>
    <scope>NUCLEOTIDE SEQUENCE [LARGE SCALE GENOMIC DNA]</scope>
    <source>
        <strain evidence="3">LCS9</strain>
    </source>
</reference>
<accession>A0A172TYP5</accession>
<keyword evidence="1" id="KW-0472">Membrane</keyword>
<organism evidence="2 3">
    <name type="scientific">Flavisolibacter tropicus</name>
    <dbReference type="NCBI Taxonomy" id="1492898"/>
    <lineage>
        <taxon>Bacteria</taxon>
        <taxon>Pseudomonadati</taxon>
        <taxon>Bacteroidota</taxon>
        <taxon>Chitinophagia</taxon>
        <taxon>Chitinophagales</taxon>
        <taxon>Chitinophagaceae</taxon>
        <taxon>Flavisolibacter</taxon>
    </lineage>
</organism>
<gene>
    <name evidence="2" type="ORF">SY85_18040</name>
</gene>